<proteinExistence type="predicted"/>
<feature type="compositionally biased region" description="Polar residues" evidence="1">
    <location>
        <begin position="320"/>
        <end position="338"/>
    </location>
</feature>
<dbReference type="AlphaFoldDB" id="A0A8H6VXA4"/>
<dbReference type="OrthoDB" id="3128658at2759"/>
<reference evidence="2" key="1">
    <citation type="submission" date="2020-05" db="EMBL/GenBank/DDBJ databases">
        <title>Mycena genomes resolve the evolution of fungal bioluminescence.</title>
        <authorList>
            <person name="Tsai I.J."/>
        </authorList>
    </citation>
    <scope>NUCLEOTIDE SEQUENCE</scope>
    <source>
        <strain evidence="2">171206Taipei</strain>
    </source>
</reference>
<dbReference type="Proteomes" id="UP000636479">
    <property type="component" value="Unassembled WGS sequence"/>
</dbReference>
<gene>
    <name evidence="2" type="ORF">MIND_01068400</name>
</gene>
<dbReference type="GeneID" id="59349776"/>
<comment type="caution">
    <text evidence="2">The sequence shown here is derived from an EMBL/GenBank/DDBJ whole genome shotgun (WGS) entry which is preliminary data.</text>
</comment>
<evidence type="ECO:0000313" key="3">
    <source>
        <dbReference type="Proteomes" id="UP000636479"/>
    </source>
</evidence>
<dbReference type="EMBL" id="JACAZF010000009">
    <property type="protein sequence ID" value="KAF7295291.1"/>
    <property type="molecule type" value="Genomic_DNA"/>
</dbReference>
<keyword evidence="3" id="KW-1185">Reference proteome</keyword>
<accession>A0A8H6VXA4</accession>
<evidence type="ECO:0000313" key="2">
    <source>
        <dbReference type="EMBL" id="KAF7295291.1"/>
    </source>
</evidence>
<name>A0A8H6VXA4_9AGAR</name>
<feature type="region of interest" description="Disordered" evidence="1">
    <location>
        <begin position="320"/>
        <end position="341"/>
    </location>
</feature>
<protein>
    <submittedName>
        <fullName evidence="2">Uncharacterized protein</fullName>
    </submittedName>
</protein>
<evidence type="ECO:0000256" key="1">
    <source>
        <dbReference type="SAM" id="MobiDB-lite"/>
    </source>
</evidence>
<sequence>MSNSSSSESPHKPWTIWLCGDLVDISPPYDTPISKTLDALRYHILSSPILLDITDLTFDDPQNRASTPFRERLSKVSRWLMDDPPPIEFGDTGEAYANVICPDGSAMNVLGPVNQQHEVKCREQPRIRVAKRFYDEFARLNQGIVIPGSRDQACLNVLTFTVAWTILHKLAHAARSIIGCSPSPDNGMYRPVTGAALQEQVAHTSDRSLVRHGEHGWALERRTCGETCLVFNHNLITLSTFDAQQILGISVEVLVGQFHFISVNDKDVLAKLAAIDWKDIVATVKAQPAYSNLSTTSTTVLRSAPLTPHASVIDHHWQSSTTAEEQISPSPAMTNLNGEPSDGIDGLAGHWKGFEQRFGGKRLAKVCEVRMS</sequence>
<organism evidence="2 3">
    <name type="scientific">Mycena indigotica</name>
    <dbReference type="NCBI Taxonomy" id="2126181"/>
    <lineage>
        <taxon>Eukaryota</taxon>
        <taxon>Fungi</taxon>
        <taxon>Dikarya</taxon>
        <taxon>Basidiomycota</taxon>
        <taxon>Agaricomycotina</taxon>
        <taxon>Agaricomycetes</taxon>
        <taxon>Agaricomycetidae</taxon>
        <taxon>Agaricales</taxon>
        <taxon>Marasmiineae</taxon>
        <taxon>Mycenaceae</taxon>
        <taxon>Mycena</taxon>
    </lineage>
</organism>
<dbReference type="RefSeq" id="XP_037216654.1">
    <property type="nucleotide sequence ID" value="XM_037367260.1"/>
</dbReference>